<dbReference type="GO" id="GO:0004301">
    <property type="term" value="F:epoxide hydrolase activity"/>
    <property type="evidence" value="ECO:0007669"/>
    <property type="project" value="TreeGrafter"/>
</dbReference>
<sequence>MSVVHHRTVQIDGHEVFYREAGHPDGPTILLLHGFPTSSSMFRRLITLLARDYHVIAPDHVGFGRSAAPAVTEFAYSFDALARITSGLLDQLGVNRYAIYVQDYGAPVGWRLALEHPDRITAIVTQNGNGYTDGFVEEFWAPVWTYAADPGPDTEPAVRAALGVEAIRWQYLHGVPDPSVVDPDTWDHAAALVSRPGNDQVQLALFRDYATNPPLYPRLHEFLRTSGVPVLAVWGRNDEIFGPAGATAFARDAADAEIHLVDGGHFLLESHLDVVAGYLQGFLGRVLH</sequence>
<dbReference type="OrthoDB" id="5431692at2"/>
<evidence type="ECO:0000313" key="3">
    <source>
        <dbReference type="Proteomes" id="UP000293638"/>
    </source>
</evidence>
<dbReference type="Pfam" id="PF00561">
    <property type="entry name" value="Abhydrolase_1"/>
    <property type="match status" value="1"/>
</dbReference>
<organism evidence="2 3">
    <name type="scientific">Motilibacter rhizosphaerae</name>
    <dbReference type="NCBI Taxonomy" id="598652"/>
    <lineage>
        <taxon>Bacteria</taxon>
        <taxon>Bacillati</taxon>
        <taxon>Actinomycetota</taxon>
        <taxon>Actinomycetes</taxon>
        <taxon>Motilibacterales</taxon>
        <taxon>Motilibacteraceae</taxon>
        <taxon>Motilibacter</taxon>
    </lineage>
</organism>
<dbReference type="AlphaFoldDB" id="A0A4V2F552"/>
<dbReference type="Gene3D" id="3.40.50.1820">
    <property type="entry name" value="alpha/beta hydrolase"/>
    <property type="match status" value="1"/>
</dbReference>
<dbReference type="PANTHER" id="PTHR42977:SF1">
    <property type="entry name" value="BLR6576 PROTEIN"/>
    <property type="match status" value="1"/>
</dbReference>
<feature type="domain" description="AB hydrolase-1" evidence="1">
    <location>
        <begin position="27"/>
        <end position="271"/>
    </location>
</feature>
<name>A0A4V2F552_9ACTN</name>
<comment type="caution">
    <text evidence="2">The sequence shown here is derived from an EMBL/GenBank/DDBJ whole genome shotgun (WGS) entry which is preliminary data.</text>
</comment>
<dbReference type="SUPFAM" id="SSF53474">
    <property type="entry name" value="alpha/beta-Hydrolases"/>
    <property type="match status" value="1"/>
</dbReference>
<protein>
    <submittedName>
        <fullName evidence="2">Pimeloyl-ACP methyl ester carboxylesterase</fullName>
    </submittedName>
</protein>
<evidence type="ECO:0000259" key="1">
    <source>
        <dbReference type="Pfam" id="PF00561"/>
    </source>
</evidence>
<gene>
    <name evidence="2" type="ORF">EV189_0856</name>
</gene>
<keyword evidence="3" id="KW-1185">Reference proteome</keyword>
<reference evidence="2 3" key="1">
    <citation type="submission" date="2019-02" db="EMBL/GenBank/DDBJ databases">
        <title>Genomic Encyclopedia of Type Strains, Phase IV (KMG-IV): sequencing the most valuable type-strain genomes for metagenomic binning, comparative biology and taxonomic classification.</title>
        <authorList>
            <person name="Goeker M."/>
        </authorList>
    </citation>
    <scope>NUCLEOTIDE SEQUENCE [LARGE SCALE GENOMIC DNA]</scope>
    <source>
        <strain evidence="2 3">DSM 45622</strain>
    </source>
</reference>
<dbReference type="PANTHER" id="PTHR42977">
    <property type="entry name" value="HYDROLASE-RELATED"/>
    <property type="match status" value="1"/>
</dbReference>
<dbReference type="InterPro" id="IPR029058">
    <property type="entry name" value="AB_hydrolase_fold"/>
</dbReference>
<dbReference type="EMBL" id="SGXD01000001">
    <property type="protein sequence ID" value="RZS91609.1"/>
    <property type="molecule type" value="Genomic_DNA"/>
</dbReference>
<dbReference type="InterPro" id="IPR051340">
    <property type="entry name" value="Haloalkane_dehalogenase"/>
</dbReference>
<accession>A0A4V2F552</accession>
<dbReference type="InterPro" id="IPR000639">
    <property type="entry name" value="Epox_hydrolase-like"/>
</dbReference>
<proteinExistence type="predicted"/>
<dbReference type="PRINTS" id="PR00412">
    <property type="entry name" value="EPOXHYDRLASE"/>
</dbReference>
<dbReference type="RefSeq" id="WP_130491658.1">
    <property type="nucleotide sequence ID" value="NZ_SGXD01000001.1"/>
</dbReference>
<dbReference type="Proteomes" id="UP000293638">
    <property type="component" value="Unassembled WGS sequence"/>
</dbReference>
<dbReference type="InterPro" id="IPR000073">
    <property type="entry name" value="AB_hydrolase_1"/>
</dbReference>
<dbReference type="PRINTS" id="PR00111">
    <property type="entry name" value="ABHYDROLASE"/>
</dbReference>
<evidence type="ECO:0000313" key="2">
    <source>
        <dbReference type="EMBL" id="RZS91609.1"/>
    </source>
</evidence>